<dbReference type="Pfam" id="PF10969">
    <property type="entry name" value="DUF2771"/>
    <property type="match status" value="1"/>
</dbReference>
<evidence type="ECO:0000256" key="1">
    <source>
        <dbReference type="SAM" id="SignalP"/>
    </source>
</evidence>
<dbReference type="EMBL" id="JACHIV010000001">
    <property type="protein sequence ID" value="MBB5072125.1"/>
    <property type="molecule type" value="Genomic_DNA"/>
</dbReference>
<organism evidence="2 3">
    <name type="scientific">Saccharopolyspora gloriosae</name>
    <dbReference type="NCBI Taxonomy" id="455344"/>
    <lineage>
        <taxon>Bacteria</taxon>
        <taxon>Bacillati</taxon>
        <taxon>Actinomycetota</taxon>
        <taxon>Actinomycetes</taxon>
        <taxon>Pseudonocardiales</taxon>
        <taxon>Pseudonocardiaceae</taxon>
        <taxon>Saccharopolyspora</taxon>
    </lineage>
</organism>
<name>A0A840NQ64_9PSEU</name>
<protein>
    <recommendedName>
        <fullName evidence="4">DUF2771 family protein</fullName>
    </recommendedName>
</protein>
<dbReference type="RefSeq" id="WP_184483247.1">
    <property type="nucleotide sequence ID" value="NZ_JACHIV010000001.1"/>
</dbReference>
<comment type="caution">
    <text evidence="2">The sequence shown here is derived from an EMBL/GenBank/DDBJ whole genome shotgun (WGS) entry which is preliminary data.</text>
</comment>
<dbReference type="Proteomes" id="UP000580474">
    <property type="component" value="Unassembled WGS sequence"/>
</dbReference>
<feature type="signal peptide" evidence="1">
    <location>
        <begin position="1"/>
        <end position="26"/>
    </location>
</feature>
<dbReference type="InterPro" id="IPR024495">
    <property type="entry name" value="DUF2771"/>
</dbReference>
<dbReference type="PROSITE" id="PS51257">
    <property type="entry name" value="PROKAR_LIPOPROTEIN"/>
    <property type="match status" value="1"/>
</dbReference>
<dbReference type="AlphaFoldDB" id="A0A840NQ64"/>
<keyword evidence="3" id="KW-1185">Reference proteome</keyword>
<accession>A0A840NQ64</accession>
<gene>
    <name evidence="2" type="ORF">BJ969_005213</name>
</gene>
<proteinExistence type="predicted"/>
<reference evidence="2 3" key="1">
    <citation type="submission" date="2020-08" db="EMBL/GenBank/DDBJ databases">
        <title>Sequencing the genomes of 1000 actinobacteria strains.</title>
        <authorList>
            <person name="Klenk H.-P."/>
        </authorList>
    </citation>
    <scope>NUCLEOTIDE SEQUENCE [LARGE SCALE GENOMIC DNA]</scope>
    <source>
        <strain evidence="2 3">DSM 45582</strain>
    </source>
</reference>
<keyword evidence="1" id="KW-0732">Signal</keyword>
<evidence type="ECO:0000313" key="2">
    <source>
        <dbReference type="EMBL" id="MBB5072125.1"/>
    </source>
</evidence>
<feature type="chain" id="PRO_5033062293" description="DUF2771 family protein" evidence="1">
    <location>
        <begin position="27"/>
        <end position="159"/>
    </location>
</feature>
<evidence type="ECO:0008006" key="4">
    <source>
        <dbReference type="Google" id="ProtNLM"/>
    </source>
</evidence>
<evidence type="ECO:0000313" key="3">
    <source>
        <dbReference type="Proteomes" id="UP000580474"/>
    </source>
</evidence>
<sequence>MHRGLKSLLLAAPLGIAALAGCSAPADPQVTFYSHGDAIEVAPARFCDATGEQCSPPPADPVGELRVPEKAPLQISVPGDVAATPWQVAYIYRGTNGEEIDGRTPVFTPDTRHSYTLRVPEDGTRLEHVEVQQYSAVLTAGAEGGVDFGISGTWVLDPR</sequence>